<dbReference type="GO" id="GO:0005737">
    <property type="term" value="C:cytoplasm"/>
    <property type="evidence" value="ECO:0007669"/>
    <property type="project" value="UniProtKB-SubCell"/>
</dbReference>
<dbReference type="Proteomes" id="UP001249020">
    <property type="component" value="Unassembled WGS sequence"/>
</dbReference>
<dbReference type="SUPFAM" id="SSF55021">
    <property type="entry name" value="ACT-like"/>
    <property type="match status" value="2"/>
</dbReference>
<keyword evidence="3" id="KW-1185">Reference proteome</keyword>
<keyword evidence="1" id="KW-0678">Repressor</keyword>
<organism evidence="2 3">
    <name type="scientific">Brumicola blandensis</name>
    <dbReference type="NCBI Taxonomy" id="3075611"/>
    <lineage>
        <taxon>Bacteria</taxon>
        <taxon>Pseudomonadati</taxon>
        <taxon>Pseudomonadota</taxon>
        <taxon>Gammaproteobacteria</taxon>
        <taxon>Alteromonadales</taxon>
        <taxon>Alteromonadaceae</taxon>
        <taxon>Brumicola</taxon>
    </lineage>
</organism>
<gene>
    <name evidence="2" type="ORF">RM544_02525</name>
</gene>
<evidence type="ECO:0000313" key="2">
    <source>
        <dbReference type="EMBL" id="MDT0581400.1"/>
    </source>
</evidence>
<dbReference type="EMBL" id="JAVRIE010000001">
    <property type="protein sequence ID" value="MDT0581400.1"/>
    <property type="molecule type" value="Genomic_DNA"/>
</dbReference>
<dbReference type="PANTHER" id="PTHR34875">
    <property type="entry name" value="UPF0237 PROTEIN MJ1558"/>
    <property type="match status" value="1"/>
</dbReference>
<comment type="caution">
    <text evidence="2">The sequence shown here is derived from an EMBL/GenBank/DDBJ whole genome shotgun (WGS) entry which is preliminary data.</text>
</comment>
<comment type="subcellular location">
    <subcellularLocation>
        <location evidence="1">Cytoplasm</location>
    </subcellularLocation>
</comment>
<dbReference type="Gene3D" id="3.30.70.260">
    <property type="match status" value="2"/>
</dbReference>
<dbReference type="GO" id="GO:0006355">
    <property type="term" value="P:regulation of DNA-templated transcription"/>
    <property type="evidence" value="ECO:0007669"/>
    <property type="project" value="UniProtKB-UniRule"/>
</dbReference>
<dbReference type="AlphaFoldDB" id="A0AAW8R0N1"/>
<dbReference type="InterPro" id="IPR045865">
    <property type="entry name" value="ACT-like_dom_sf"/>
</dbReference>
<dbReference type="RefSeq" id="WP_311360201.1">
    <property type="nucleotide sequence ID" value="NZ_JAVRIE010000001.1"/>
</dbReference>
<dbReference type="Pfam" id="PF13740">
    <property type="entry name" value="ACT_6"/>
    <property type="match status" value="1"/>
</dbReference>
<protein>
    <recommendedName>
        <fullName evidence="1">Glycine cleavage system transcriptional repressor</fullName>
    </recommendedName>
</protein>
<reference evidence="2 3" key="1">
    <citation type="submission" date="2023-09" db="EMBL/GenBank/DDBJ databases">
        <authorList>
            <person name="Rey-Velasco X."/>
        </authorList>
    </citation>
    <scope>NUCLEOTIDE SEQUENCE [LARGE SCALE GENOMIC DNA]</scope>
    <source>
        <strain evidence="2 3">W409</strain>
    </source>
</reference>
<evidence type="ECO:0000256" key="1">
    <source>
        <dbReference type="PIRNR" id="PIRNR028103"/>
    </source>
</evidence>
<accession>A0AAW8R0N1</accession>
<dbReference type="InterPro" id="IPR050990">
    <property type="entry name" value="UPF0237/GcvR_regulator"/>
</dbReference>
<keyword evidence="1" id="KW-0804">Transcription</keyword>
<name>A0AAW8R0N1_9ALTE</name>
<sequence>MKHQVIVNILGPDKLGILSEISACVHEKCCNILDSRHAIYGQDFSLSMIVEGTLSAITKLEMALSALCIEHDLLSMIKRTSGHAKQNLEQLVHLEFAGEDTAGLIQKVTTFLANNKVSVSALRQKTFTDMTTHKQSVKCKMVLSAPKEVDLIAFDSEVKTLMCSLGLSGKVTHNEVKEENEHIESW</sequence>
<dbReference type="PANTHER" id="PTHR34875:SF5">
    <property type="entry name" value="GLYCINE CLEAVAGE SYSTEM TRANSCRIPTIONAL REPRESSOR"/>
    <property type="match status" value="1"/>
</dbReference>
<evidence type="ECO:0000313" key="3">
    <source>
        <dbReference type="Proteomes" id="UP001249020"/>
    </source>
</evidence>
<dbReference type="PIRSF" id="PIRSF028103">
    <property type="entry name" value="GcvR"/>
    <property type="match status" value="1"/>
</dbReference>
<keyword evidence="1" id="KW-0963">Cytoplasm</keyword>
<proteinExistence type="predicted"/>
<dbReference type="InterPro" id="IPR016867">
    <property type="entry name" value="GcvR"/>
</dbReference>